<organism evidence="1 2">
    <name type="scientific">Stieleria magnilauensis</name>
    <dbReference type="NCBI Taxonomy" id="2527963"/>
    <lineage>
        <taxon>Bacteria</taxon>
        <taxon>Pseudomonadati</taxon>
        <taxon>Planctomycetota</taxon>
        <taxon>Planctomycetia</taxon>
        <taxon>Pirellulales</taxon>
        <taxon>Pirellulaceae</taxon>
        <taxon>Stieleria</taxon>
    </lineage>
</organism>
<dbReference type="Proteomes" id="UP000318081">
    <property type="component" value="Chromosome"/>
</dbReference>
<keyword evidence="2" id="KW-1185">Reference proteome</keyword>
<dbReference type="EMBL" id="CP036432">
    <property type="protein sequence ID" value="QDV85407.1"/>
    <property type="molecule type" value="Genomic_DNA"/>
</dbReference>
<evidence type="ECO:0000313" key="1">
    <source>
        <dbReference type="EMBL" id="QDV85407.1"/>
    </source>
</evidence>
<protein>
    <submittedName>
        <fullName evidence="1">Uncharacterized protein</fullName>
    </submittedName>
</protein>
<accession>A0ABX5XUJ1</accession>
<proteinExistence type="predicted"/>
<evidence type="ECO:0000313" key="2">
    <source>
        <dbReference type="Proteomes" id="UP000318081"/>
    </source>
</evidence>
<reference evidence="1 2" key="1">
    <citation type="submission" date="2019-02" db="EMBL/GenBank/DDBJ databases">
        <title>Deep-cultivation of Planctomycetes and their phenomic and genomic characterization uncovers novel biology.</title>
        <authorList>
            <person name="Wiegand S."/>
            <person name="Jogler M."/>
            <person name="Boedeker C."/>
            <person name="Pinto D."/>
            <person name="Vollmers J."/>
            <person name="Rivas-Marin E."/>
            <person name="Kohn T."/>
            <person name="Peeters S.H."/>
            <person name="Heuer A."/>
            <person name="Rast P."/>
            <person name="Oberbeckmann S."/>
            <person name="Bunk B."/>
            <person name="Jeske O."/>
            <person name="Meyerdierks A."/>
            <person name="Storesund J.E."/>
            <person name="Kallscheuer N."/>
            <person name="Luecker S."/>
            <person name="Lage O.M."/>
            <person name="Pohl T."/>
            <person name="Merkel B.J."/>
            <person name="Hornburger P."/>
            <person name="Mueller R.-W."/>
            <person name="Bruemmer F."/>
            <person name="Labrenz M."/>
            <person name="Spormann A.M."/>
            <person name="Op den Camp H."/>
            <person name="Overmann J."/>
            <person name="Amann R."/>
            <person name="Jetten M.S.M."/>
            <person name="Mascher T."/>
            <person name="Medema M.H."/>
            <person name="Devos D.P."/>
            <person name="Kaster A.-K."/>
            <person name="Ovreas L."/>
            <person name="Rohde M."/>
            <person name="Galperin M.Y."/>
            <person name="Jogler C."/>
        </authorList>
    </citation>
    <scope>NUCLEOTIDE SEQUENCE [LARGE SCALE GENOMIC DNA]</scope>
    <source>
        <strain evidence="1 2">TBK1r</strain>
    </source>
</reference>
<sequence length="74" mass="7994">MNPTTPKTKFELLAAFGLRTTVTMEVTTDGGPVTLTGMICVLGHEDGSGESFYGKFHDNAGEGQLVDCYFGRFK</sequence>
<name>A0ABX5XUJ1_9BACT</name>
<dbReference type="RefSeq" id="WP_145214988.1">
    <property type="nucleotide sequence ID" value="NZ_CP036432.1"/>
</dbReference>
<gene>
    <name evidence="1" type="ORF">TBK1r_43870</name>
</gene>